<feature type="transmembrane region" description="Helical" evidence="1">
    <location>
        <begin position="6"/>
        <end position="29"/>
    </location>
</feature>
<keyword evidence="3" id="KW-1185">Reference proteome</keyword>
<keyword evidence="1" id="KW-0472">Membrane</keyword>
<sequence length="47" mass="4906">MSDPNTQSIIAFAVIALLVGLGLIAKVMIGRSKATKDRTSATGDLFL</sequence>
<protein>
    <recommendedName>
        <fullName evidence="4">LPXTG cell wall anchor domain-containing protein</fullName>
    </recommendedName>
</protein>
<reference evidence="3" key="1">
    <citation type="journal article" date="2019" name="Int. J. Syst. Evol. Microbiol.">
        <title>The Global Catalogue of Microorganisms (GCM) 10K type strain sequencing project: providing services to taxonomists for standard genome sequencing and annotation.</title>
        <authorList>
            <consortium name="The Broad Institute Genomics Platform"/>
            <consortium name="The Broad Institute Genome Sequencing Center for Infectious Disease"/>
            <person name="Wu L."/>
            <person name="Ma J."/>
        </authorList>
    </citation>
    <scope>NUCLEOTIDE SEQUENCE [LARGE SCALE GENOMIC DNA]</scope>
    <source>
        <strain evidence="3">CGMCC 1.19062</strain>
    </source>
</reference>
<evidence type="ECO:0000313" key="2">
    <source>
        <dbReference type="EMBL" id="MFD2263486.1"/>
    </source>
</evidence>
<keyword evidence="1" id="KW-1133">Transmembrane helix</keyword>
<accession>A0ABW5DSL8</accession>
<keyword evidence="1" id="KW-0812">Transmembrane</keyword>
<dbReference type="RefSeq" id="WP_379876498.1">
    <property type="nucleotide sequence ID" value="NZ_JBHUIP010000011.1"/>
</dbReference>
<evidence type="ECO:0008006" key="4">
    <source>
        <dbReference type="Google" id="ProtNLM"/>
    </source>
</evidence>
<organism evidence="2 3">
    <name type="scientific">Lacibacterium aquatile</name>
    <dbReference type="NCBI Taxonomy" id="1168082"/>
    <lineage>
        <taxon>Bacteria</taxon>
        <taxon>Pseudomonadati</taxon>
        <taxon>Pseudomonadota</taxon>
        <taxon>Alphaproteobacteria</taxon>
        <taxon>Rhodospirillales</taxon>
        <taxon>Rhodospirillaceae</taxon>
    </lineage>
</organism>
<proteinExistence type="predicted"/>
<evidence type="ECO:0000256" key="1">
    <source>
        <dbReference type="SAM" id="Phobius"/>
    </source>
</evidence>
<gene>
    <name evidence="2" type="ORF">ACFSM5_11350</name>
</gene>
<dbReference type="EMBL" id="JBHUIP010000011">
    <property type="protein sequence ID" value="MFD2263486.1"/>
    <property type="molecule type" value="Genomic_DNA"/>
</dbReference>
<evidence type="ECO:0000313" key="3">
    <source>
        <dbReference type="Proteomes" id="UP001597295"/>
    </source>
</evidence>
<comment type="caution">
    <text evidence="2">The sequence shown here is derived from an EMBL/GenBank/DDBJ whole genome shotgun (WGS) entry which is preliminary data.</text>
</comment>
<name>A0ABW5DSL8_9PROT</name>
<dbReference type="Proteomes" id="UP001597295">
    <property type="component" value="Unassembled WGS sequence"/>
</dbReference>